<dbReference type="Gene3D" id="2.60.300.12">
    <property type="entry name" value="HesB-like domain"/>
    <property type="match status" value="1"/>
</dbReference>
<evidence type="ECO:0000313" key="3">
    <source>
        <dbReference type="Proteomes" id="UP001595969"/>
    </source>
</evidence>
<proteinExistence type="predicted"/>
<sequence>MKLSFSQAAQDVILAKQQPGDVILLDYEDAIGPFTQSAVSCQLYPSFRLLLVPKEFPKEQLIDYDDAIETELGIVSVKKRSEMLLDEAIEIMVEPAYQRLQIRSNSGVIAANMPLLRMDA</sequence>
<name>A0ABV9MX22_9ENTE</name>
<reference evidence="3" key="1">
    <citation type="journal article" date="2019" name="Int. J. Syst. Evol. Microbiol.">
        <title>The Global Catalogue of Microorganisms (GCM) 10K type strain sequencing project: providing services to taxonomists for standard genome sequencing and annotation.</title>
        <authorList>
            <consortium name="The Broad Institute Genomics Platform"/>
            <consortium name="The Broad Institute Genome Sequencing Center for Infectious Disease"/>
            <person name="Wu L."/>
            <person name="Ma J."/>
        </authorList>
    </citation>
    <scope>NUCLEOTIDE SEQUENCE [LARGE SCALE GENOMIC DNA]</scope>
    <source>
        <strain evidence="3">CGMCC 1.19032</strain>
    </source>
</reference>
<accession>A0ABV9MX22</accession>
<dbReference type="SUPFAM" id="SSF89360">
    <property type="entry name" value="HesB-like domain"/>
    <property type="match status" value="1"/>
</dbReference>
<gene>
    <name evidence="2" type="ORF">ACFO5I_05445</name>
</gene>
<evidence type="ECO:0000259" key="1">
    <source>
        <dbReference type="Pfam" id="PF01521"/>
    </source>
</evidence>
<protein>
    <submittedName>
        <fullName evidence="2">Iron-sulfur cluster biosynthesis family protein</fullName>
    </submittedName>
</protein>
<dbReference type="InterPro" id="IPR035903">
    <property type="entry name" value="HesB-like_dom_sf"/>
</dbReference>
<organism evidence="2 3">
    <name type="scientific">Enterococcus lemanii</name>
    <dbReference type="NCBI Taxonomy" id="1159752"/>
    <lineage>
        <taxon>Bacteria</taxon>
        <taxon>Bacillati</taxon>
        <taxon>Bacillota</taxon>
        <taxon>Bacilli</taxon>
        <taxon>Lactobacillales</taxon>
        <taxon>Enterococcaceae</taxon>
        <taxon>Enterococcus</taxon>
    </lineage>
</organism>
<dbReference type="InterPro" id="IPR000361">
    <property type="entry name" value="ATAP_core_dom"/>
</dbReference>
<dbReference type="Proteomes" id="UP001595969">
    <property type="component" value="Unassembled WGS sequence"/>
</dbReference>
<dbReference type="RefSeq" id="WP_204653343.1">
    <property type="nucleotide sequence ID" value="NZ_JAFBFD010000008.1"/>
</dbReference>
<dbReference type="EMBL" id="JBHSGS010000031">
    <property type="protein sequence ID" value="MFC4719168.1"/>
    <property type="molecule type" value="Genomic_DNA"/>
</dbReference>
<dbReference type="Pfam" id="PF01521">
    <property type="entry name" value="Fe-S_biosyn"/>
    <property type="match status" value="1"/>
</dbReference>
<feature type="domain" description="Core" evidence="1">
    <location>
        <begin position="1"/>
        <end position="115"/>
    </location>
</feature>
<keyword evidence="3" id="KW-1185">Reference proteome</keyword>
<comment type="caution">
    <text evidence="2">The sequence shown here is derived from an EMBL/GenBank/DDBJ whole genome shotgun (WGS) entry which is preliminary data.</text>
</comment>
<evidence type="ECO:0000313" key="2">
    <source>
        <dbReference type="EMBL" id="MFC4719168.1"/>
    </source>
</evidence>